<dbReference type="GO" id="GO:0016020">
    <property type="term" value="C:membrane"/>
    <property type="evidence" value="ECO:0007669"/>
    <property type="project" value="InterPro"/>
</dbReference>
<accession>A0A4U8Q6V5</accession>
<dbReference type="PANTHER" id="PTHR22550">
    <property type="entry name" value="SPORE GERMINATION PROTEIN"/>
    <property type="match status" value="1"/>
</dbReference>
<keyword evidence="3" id="KW-1133">Transmembrane helix</keyword>
<comment type="caution">
    <text evidence="4">The sequence shown here is derived from an EMBL/GenBank/DDBJ whole genome shotgun (WGS) entry which is preliminary data.</text>
</comment>
<feature type="transmembrane region" description="Helical" evidence="3">
    <location>
        <begin position="288"/>
        <end position="310"/>
    </location>
</feature>
<evidence type="ECO:0000313" key="4">
    <source>
        <dbReference type="EMBL" id="TLD00527.1"/>
    </source>
</evidence>
<evidence type="ECO:0000313" key="5">
    <source>
        <dbReference type="Proteomes" id="UP000306509"/>
    </source>
</evidence>
<dbReference type="RefSeq" id="WP_138002596.1">
    <property type="nucleotide sequence ID" value="NZ_QGQD01000054.1"/>
</dbReference>
<gene>
    <name evidence="4" type="primary">gerAA_1</name>
    <name evidence="4" type="ORF">DSM106044_02660</name>
</gene>
<evidence type="ECO:0000256" key="3">
    <source>
        <dbReference type="SAM" id="Phobius"/>
    </source>
</evidence>
<keyword evidence="5" id="KW-1185">Reference proteome</keyword>
<proteinExistence type="inferred from homology"/>
<keyword evidence="2 3" id="KW-0472">Membrane</keyword>
<reference evidence="4 5" key="1">
    <citation type="journal article" date="2019" name="Anaerobe">
        <title>Detection of Robinsoniella peoriensis in multiple bone samples of a trauma patient.</title>
        <authorList>
            <person name="Schrottner P."/>
            <person name="Hartwich K."/>
            <person name="Bunk B."/>
            <person name="Schober I."/>
            <person name="Helbig S."/>
            <person name="Rudolph W.W."/>
            <person name="Gunzer F."/>
        </authorList>
    </citation>
    <scope>NUCLEOTIDE SEQUENCE [LARGE SCALE GENOMIC DNA]</scope>
    <source>
        <strain evidence="4 5">DSM 106044</strain>
    </source>
</reference>
<comment type="similarity">
    <text evidence="1">Belongs to the GerABKA family.</text>
</comment>
<dbReference type="GO" id="GO:0009847">
    <property type="term" value="P:spore germination"/>
    <property type="evidence" value="ECO:0007669"/>
    <property type="project" value="InterPro"/>
</dbReference>
<dbReference type="Pfam" id="PF03323">
    <property type="entry name" value="GerA"/>
    <property type="match status" value="1"/>
</dbReference>
<name>A0A4U8Q6V5_9FIRM</name>
<keyword evidence="3" id="KW-0812">Transmembrane</keyword>
<evidence type="ECO:0000256" key="2">
    <source>
        <dbReference type="ARBA" id="ARBA00023136"/>
    </source>
</evidence>
<feature type="transmembrane region" description="Helical" evidence="3">
    <location>
        <begin position="369"/>
        <end position="393"/>
    </location>
</feature>
<organism evidence="4 5">
    <name type="scientific">Robinsoniella peoriensis</name>
    <dbReference type="NCBI Taxonomy" id="180332"/>
    <lineage>
        <taxon>Bacteria</taxon>
        <taxon>Bacillati</taxon>
        <taxon>Bacillota</taxon>
        <taxon>Clostridia</taxon>
        <taxon>Lachnospirales</taxon>
        <taxon>Lachnospiraceae</taxon>
        <taxon>Robinsoniella</taxon>
    </lineage>
</organism>
<dbReference type="PANTHER" id="PTHR22550:SF5">
    <property type="entry name" value="LEUCINE ZIPPER PROTEIN 4"/>
    <property type="match status" value="1"/>
</dbReference>
<dbReference type="Proteomes" id="UP000306509">
    <property type="component" value="Unassembled WGS sequence"/>
</dbReference>
<dbReference type="InterPro" id="IPR004995">
    <property type="entry name" value="Spore_Ger"/>
</dbReference>
<dbReference type="EMBL" id="QGQD01000054">
    <property type="protein sequence ID" value="TLD00527.1"/>
    <property type="molecule type" value="Genomic_DNA"/>
</dbReference>
<dbReference type="AlphaFoldDB" id="A0A4U8Q6V5"/>
<evidence type="ECO:0000256" key="1">
    <source>
        <dbReference type="ARBA" id="ARBA00005278"/>
    </source>
</evidence>
<dbReference type="STRING" id="180332.GCA_000797495_01381"/>
<dbReference type="PIRSF" id="PIRSF005690">
    <property type="entry name" value="GerBA"/>
    <property type="match status" value="1"/>
</dbReference>
<protein>
    <submittedName>
        <fullName evidence="4">Spore germination protein A1</fullName>
    </submittedName>
</protein>
<feature type="transmembrane region" description="Helical" evidence="3">
    <location>
        <begin position="413"/>
        <end position="435"/>
    </location>
</feature>
<dbReference type="InterPro" id="IPR050768">
    <property type="entry name" value="UPF0353/GerABKA_families"/>
</dbReference>
<sequence>MSDNVSTRLSDNETKIKAWCENCDDIIIRPMCLGLPPKVDCLAVFIEVAVSNMLLEESMIGRLLIQMQEMSPDEIRRTVNEDGLGITDAKELATMEEAMAAMLAGNAIFFIDGYDKALKVSSKGYPGMGVSKSESEKVLRGSKEAFTESVKLNAALVRKRVRDTTMKIKERPIGKRSNTMTAIIYMEGLVYPDLLEAMEQKLDSFEIDGIMDSGVIEQLTEDTWYSPFPQYQTTERPDKAAMAVLDGRVVLLSDNSPEALILPTTINSFFQTSDDYYRHFGIVSFLRIIRFVAAFLAVSLPGLYVAVTNYHTQILPTNLILSLAEARQGVPFPSVIEVLLLELSFELLREAGVRMPGPIGNTIGIVGGLIIGQAAVSANLVSPIVVVIVALTALSSFSIPNEELSEALRLIKYAMILGSAFFGILGLVLGWFVLLTHLSALKSYNIPYLMPFVAADINQGMDKKDALVRAPLDRLKSRPVFARRQSRTRLKIK</sequence>